<dbReference type="Gene3D" id="1.20.1530.20">
    <property type="match status" value="1"/>
</dbReference>
<feature type="transmembrane region" description="Helical" evidence="8">
    <location>
        <begin position="12"/>
        <end position="28"/>
    </location>
</feature>
<dbReference type="PANTHER" id="PTHR36838">
    <property type="entry name" value="AUXIN EFFLUX CARRIER FAMILY PROTEIN"/>
    <property type="match status" value="1"/>
</dbReference>
<keyword evidence="7 8" id="KW-0472">Membrane</keyword>
<feature type="transmembrane region" description="Helical" evidence="8">
    <location>
        <begin position="219"/>
        <end position="241"/>
    </location>
</feature>
<evidence type="ECO:0000256" key="5">
    <source>
        <dbReference type="ARBA" id="ARBA00022692"/>
    </source>
</evidence>
<keyword evidence="6 8" id="KW-1133">Transmembrane helix</keyword>
<keyword evidence="5 8" id="KW-0812">Transmembrane</keyword>
<dbReference type="AlphaFoldDB" id="A0A366MW07"/>
<dbReference type="Proteomes" id="UP000252669">
    <property type="component" value="Unassembled WGS sequence"/>
</dbReference>
<evidence type="ECO:0000256" key="6">
    <source>
        <dbReference type="ARBA" id="ARBA00022989"/>
    </source>
</evidence>
<keyword evidence="4" id="KW-1003">Cell membrane</keyword>
<dbReference type="EMBL" id="PDKB01000004">
    <property type="protein sequence ID" value="RBQ29582.1"/>
    <property type="molecule type" value="Genomic_DNA"/>
</dbReference>
<comment type="similarity">
    <text evidence="2">Belongs to the auxin efflux carrier (TC 2.A.69) family.</text>
</comment>
<evidence type="ECO:0000313" key="9">
    <source>
        <dbReference type="EMBL" id="RBQ29582.1"/>
    </source>
</evidence>
<evidence type="ECO:0000256" key="1">
    <source>
        <dbReference type="ARBA" id="ARBA00004651"/>
    </source>
</evidence>
<dbReference type="InterPro" id="IPR038770">
    <property type="entry name" value="Na+/solute_symporter_sf"/>
</dbReference>
<feature type="transmembrane region" description="Helical" evidence="8">
    <location>
        <begin position="59"/>
        <end position="82"/>
    </location>
</feature>
<evidence type="ECO:0000256" key="7">
    <source>
        <dbReference type="ARBA" id="ARBA00023136"/>
    </source>
</evidence>
<dbReference type="Pfam" id="PF03547">
    <property type="entry name" value="Mem_trans"/>
    <property type="match status" value="1"/>
</dbReference>
<feature type="transmembrane region" description="Helical" evidence="8">
    <location>
        <begin position="189"/>
        <end position="207"/>
    </location>
</feature>
<comment type="caution">
    <text evidence="9">The sequence shown here is derived from an EMBL/GenBank/DDBJ whole genome shotgun (WGS) entry which is preliminary data.</text>
</comment>
<dbReference type="InterPro" id="IPR004776">
    <property type="entry name" value="Mem_transp_PIN-like"/>
</dbReference>
<evidence type="ECO:0000313" key="10">
    <source>
        <dbReference type="Proteomes" id="UP000252669"/>
    </source>
</evidence>
<feature type="transmembrane region" description="Helical" evidence="8">
    <location>
        <begin position="123"/>
        <end position="142"/>
    </location>
</feature>
<evidence type="ECO:0000256" key="2">
    <source>
        <dbReference type="ARBA" id="ARBA00010145"/>
    </source>
</evidence>
<evidence type="ECO:0000256" key="3">
    <source>
        <dbReference type="ARBA" id="ARBA00022448"/>
    </source>
</evidence>
<feature type="transmembrane region" description="Helical" evidence="8">
    <location>
        <begin position="285"/>
        <end position="306"/>
    </location>
</feature>
<feature type="transmembrane region" description="Helical" evidence="8">
    <location>
        <begin position="253"/>
        <end position="278"/>
    </location>
</feature>
<dbReference type="RefSeq" id="WP_113893253.1">
    <property type="nucleotide sequence ID" value="NZ_JANJGA010000007.1"/>
</dbReference>
<proteinExistence type="inferred from homology"/>
<dbReference type="PANTHER" id="PTHR36838:SF1">
    <property type="entry name" value="SLR1864 PROTEIN"/>
    <property type="match status" value="1"/>
</dbReference>
<accession>A0A366MW07</accession>
<organism evidence="9 10">
    <name type="scientific">Aliarcobacter vitoriensis</name>
    <dbReference type="NCBI Taxonomy" id="2011099"/>
    <lineage>
        <taxon>Bacteria</taxon>
        <taxon>Pseudomonadati</taxon>
        <taxon>Campylobacterota</taxon>
        <taxon>Epsilonproteobacteria</taxon>
        <taxon>Campylobacterales</taxon>
        <taxon>Arcobacteraceae</taxon>
        <taxon>Aliarcobacter</taxon>
    </lineage>
</organism>
<keyword evidence="3" id="KW-0813">Transport</keyword>
<dbReference type="OrthoDB" id="9810457at2"/>
<keyword evidence="10" id="KW-1185">Reference proteome</keyword>
<feature type="transmembrane region" description="Helical" evidence="8">
    <location>
        <begin position="94"/>
        <end position="117"/>
    </location>
</feature>
<evidence type="ECO:0000256" key="4">
    <source>
        <dbReference type="ARBA" id="ARBA00022475"/>
    </source>
</evidence>
<feature type="transmembrane region" description="Helical" evidence="8">
    <location>
        <begin position="35"/>
        <end position="53"/>
    </location>
</feature>
<gene>
    <name evidence="9" type="ORF">CRU91_02975</name>
</gene>
<feature type="transmembrane region" description="Helical" evidence="8">
    <location>
        <begin position="154"/>
        <end position="177"/>
    </location>
</feature>
<protein>
    <submittedName>
        <fullName evidence="9">Transporter</fullName>
    </submittedName>
</protein>
<dbReference type="GO" id="GO:0055085">
    <property type="term" value="P:transmembrane transport"/>
    <property type="evidence" value="ECO:0007669"/>
    <property type="project" value="InterPro"/>
</dbReference>
<sequence>MSIFFTLLGKIIPLYISIILGFLSTYILKCDKETVAKILLYLLSPLIIFNAALNVNLSASILFLPIFFFLFSSILSFILLAYFKRVYSDNTANLLAFSTSTGNTGNIGIPLAILFLEPRMVDVFIFTVLASLLYQNSVGYYITAKGNFSAKQSLLKMLKLPVLYAFILGIICNLLEIKLPEVFENYNEYLKGAYTVFGMMIVGMGLEHIRTNGSFDMKFISYAMFIKFILWPVVVLAFIFIDKTYIHFLNDGLYTVMFLFSIVPLAGNTVTVATLLNVKPQMMSVALFISTVISLFYIPLILYWYMN</sequence>
<name>A0A366MW07_9BACT</name>
<dbReference type="GO" id="GO:0005886">
    <property type="term" value="C:plasma membrane"/>
    <property type="evidence" value="ECO:0007669"/>
    <property type="project" value="UniProtKB-SubCell"/>
</dbReference>
<reference evidence="9 10" key="1">
    <citation type="submission" date="2017-10" db="EMBL/GenBank/DDBJ databases">
        <title>Genomics of the genus Arcobacter.</title>
        <authorList>
            <person name="Perez-Cataluna A."/>
            <person name="Figueras M.J."/>
        </authorList>
    </citation>
    <scope>NUCLEOTIDE SEQUENCE [LARGE SCALE GENOMIC DNA]</scope>
    <source>
        <strain evidence="9 10">CECT 9230</strain>
    </source>
</reference>
<comment type="subcellular location">
    <subcellularLocation>
        <location evidence="1">Cell membrane</location>
        <topology evidence="1">Multi-pass membrane protein</topology>
    </subcellularLocation>
</comment>
<evidence type="ECO:0000256" key="8">
    <source>
        <dbReference type="SAM" id="Phobius"/>
    </source>
</evidence>